<protein>
    <submittedName>
        <fullName evidence="2">Uncharacterized protein</fullName>
    </submittedName>
</protein>
<reference evidence="2" key="1">
    <citation type="submission" date="2021-06" db="EMBL/GenBank/DDBJ databases">
        <title>Parelaphostrongylus tenuis whole genome reference sequence.</title>
        <authorList>
            <person name="Garwood T.J."/>
            <person name="Larsen P.A."/>
            <person name="Fountain-Jones N.M."/>
            <person name="Garbe J.R."/>
            <person name="Macchietto M.G."/>
            <person name="Kania S.A."/>
            <person name="Gerhold R.W."/>
            <person name="Richards J.E."/>
            <person name="Wolf T.M."/>
        </authorList>
    </citation>
    <scope>NUCLEOTIDE SEQUENCE</scope>
    <source>
        <strain evidence="2">MNPRO001-30</strain>
        <tissue evidence="2">Meninges</tissue>
    </source>
</reference>
<dbReference type="AlphaFoldDB" id="A0AAD5WFK5"/>
<proteinExistence type="predicted"/>
<evidence type="ECO:0000313" key="3">
    <source>
        <dbReference type="Proteomes" id="UP001196413"/>
    </source>
</evidence>
<gene>
    <name evidence="2" type="ORF">KIN20_029367</name>
</gene>
<dbReference type="EMBL" id="JAHQIW010006131">
    <property type="protein sequence ID" value="KAJ1368271.1"/>
    <property type="molecule type" value="Genomic_DNA"/>
</dbReference>
<feature type="compositionally biased region" description="Low complexity" evidence="1">
    <location>
        <begin position="12"/>
        <end position="22"/>
    </location>
</feature>
<evidence type="ECO:0000256" key="1">
    <source>
        <dbReference type="SAM" id="MobiDB-lite"/>
    </source>
</evidence>
<name>A0AAD5WFK5_PARTN</name>
<evidence type="ECO:0000313" key="2">
    <source>
        <dbReference type="EMBL" id="KAJ1368271.1"/>
    </source>
</evidence>
<dbReference type="Proteomes" id="UP001196413">
    <property type="component" value="Unassembled WGS sequence"/>
</dbReference>
<feature type="compositionally biased region" description="Basic and acidic residues" evidence="1">
    <location>
        <begin position="29"/>
        <end position="39"/>
    </location>
</feature>
<accession>A0AAD5WFK5</accession>
<sequence length="68" mass="7112">MPLKSRGQPNCSLPSGPSLLSGGVLGGEIRPHAHRDTATPRRALQPDSVISKALLVVSTLWGKVTKGN</sequence>
<keyword evidence="3" id="KW-1185">Reference proteome</keyword>
<comment type="caution">
    <text evidence="2">The sequence shown here is derived from an EMBL/GenBank/DDBJ whole genome shotgun (WGS) entry which is preliminary data.</text>
</comment>
<feature type="region of interest" description="Disordered" evidence="1">
    <location>
        <begin position="1"/>
        <end position="44"/>
    </location>
</feature>
<organism evidence="2 3">
    <name type="scientific">Parelaphostrongylus tenuis</name>
    <name type="common">Meningeal worm</name>
    <dbReference type="NCBI Taxonomy" id="148309"/>
    <lineage>
        <taxon>Eukaryota</taxon>
        <taxon>Metazoa</taxon>
        <taxon>Ecdysozoa</taxon>
        <taxon>Nematoda</taxon>
        <taxon>Chromadorea</taxon>
        <taxon>Rhabditida</taxon>
        <taxon>Rhabditina</taxon>
        <taxon>Rhabditomorpha</taxon>
        <taxon>Strongyloidea</taxon>
        <taxon>Metastrongylidae</taxon>
        <taxon>Parelaphostrongylus</taxon>
    </lineage>
</organism>